<dbReference type="Proteomes" id="UP001295684">
    <property type="component" value="Unassembled WGS sequence"/>
</dbReference>
<protein>
    <submittedName>
        <fullName evidence="1">Uncharacterized protein</fullName>
    </submittedName>
</protein>
<evidence type="ECO:0000313" key="1">
    <source>
        <dbReference type="EMBL" id="CAI2372848.1"/>
    </source>
</evidence>
<name>A0AAD2CWU5_EUPCR</name>
<evidence type="ECO:0000313" key="2">
    <source>
        <dbReference type="Proteomes" id="UP001295684"/>
    </source>
</evidence>
<dbReference type="AlphaFoldDB" id="A0AAD2CWU5"/>
<accession>A0AAD2CWU5</accession>
<comment type="caution">
    <text evidence="1">The sequence shown here is derived from an EMBL/GenBank/DDBJ whole genome shotgun (WGS) entry which is preliminary data.</text>
</comment>
<reference evidence="1" key="1">
    <citation type="submission" date="2023-07" db="EMBL/GenBank/DDBJ databases">
        <authorList>
            <consortium name="AG Swart"/>
            <person name="Singh M."/>
            <person name="Singh A."/>
            <person name="Seah K."/>
            <person name="Emmerich C."/>
        </authorList>
    </citation>
    <scope>NUCLEOTIDE SEQUENCE</scope>
    <source>
        <strain evidence="1">DP1</strain>
    </source>
</reference>
<keyword evidence="2" id="KW-1185">Reference proteome</keyword>
<proteinExistence type="predicted"/>
<organism evidence="1 2">
    <name type="scientific">Euplotes crassus</name>
    <dbReference type="NCBI Taxonomy" id="5936"/>
    <lineage>
        <taxon>Eukaryota</taxon>
        <taxon>Sar</taxon>
        <taxon>Alveolata</taxon>
        <taxon>Ciliophora</taxon>
        <taxon>Intramacronucleata</taxon>
        <taxon>Spirotrichea</taxon>
        <taxon>Hypotrichia</taxon>
        <taxon>Euplotida</taxon>
        <taxon>Euplotidae</taxon>
        <taxon>Moneuplotes</taxon>
    </lineage>
</organism>
<gene>
    <name evidence="1" type="ORF">ECRASSUSDP1_LOCUS14182</name>
</gene>
<sequence length="67" mass="7999">MSLSTSSIINNCLDRYTYQIQHIKMRRLIQGIKLLPKIIQSHLSHNIMRRTLSCVHPKFSQERFIME</sequence>
<dbReference type="EMBL" id="CAMPGE010014158">
    <property type="protein sequence ID" value="CAI2372848.1"/>
    <property type="molecule type" value="Genomic_DNA"/>
</dbReference>